<evidence type="ECO:0000256" key="1">
    <source>
        <dbReference type="ARBA" id="ARBA00022574"/>
    </source>
</evidence>
<feature type="repeat" description="WD" evidence="3">
    <location>
        <begin position="302"/>
        <end position="333"/>
    </location>
</feature>
<dbReference type="InterPro" id="IPR015943">
    <property type="entry name" value="WD40/YVTN_repeat-like_dom_sf"/>
</dbReference>
<dbReference type="PROSITE" id="PS50294">
    <property type="entry name" value="WD_REPEATS_REGION"/>
    <property type="match status" value="2"/>
</dbReference>
<dbReference type="InterPro" id="IPR001680">
    <property type="entry name" value="WD40_rpt"/>
</dbReference>
<dbReference type="PROSITE" id="PS00678">
    <property type="entry name" value="WD_REPEATS_1"/>
    <property type="match status" value="1"/>
</dbReference>
<dbReference type="PANTHER" id="PTHR19872">
    <property type="entry name" value="UBIQUITIN LIGASE SPECIFICITY FACTOR/HREP PROTEIN"/>
    <property type="match status" value="1"/>
</dbReference>
<evidence type="ECO:0000313" key="5">
    <source>
        <dbReference type="Proteomes" id="UP000699462"/>
    </source>
</evidence>
<accession>A0A8T0DCG8</accession>
<dbReference type="Pfam" id="PF00400">
    <property type="entry name" value="WD40"/>
    <property type="match status" value="3"/>
</dbReference>
<dbReference type="PANTHER" id="PTHR19872:SF7">
    <property type="entry name" value="F-BOX AND WD REPEAT DOMAIN CONTAINING PROTEIN 10B-RELATED"/>
    <property type="match status" value="1"/>
</dbReference>
<protein>
    <submittedName>
        <fullName evidence="4">Uncharacterized protein</fullName>
    </submittedName>
</protein>
<dbReference type="InterPro" id="IPR020472">
    <property type="entry name" value="WD40_PAC1"/>
</dbReference>
<evidence type="ECO:0000256" key="2">
    <source>
        <dbReference type="ARBA" id="ARBA00022737"/>
    </source>
</evidence>
<dbReference type="InterPro" id="IPR019775">
    <property type="entry name" value="WD40_repeat_CS"/>
</dbReference>
<dbReference type="SUPFAM" id="SSF50978">
    <property type="entry name" value="WD40 repeat-like"/>
    <property type="match status" value="1"/>
</dbReference>
<proteinExistence type="predicted"/>
<dbReference type="AlphaFoldDB" id="A0A8T0DCG8"/>
<evidence type="ECO:0000313" key="4">
    <source>
        <dbReference type="EMBL" id="KAF8564528.1"/>
    </source>
</evidence>
<keyword evidence="2" id="KW-0677">Repeat</keyword>
<dbReference type="OrthoDB" id="674604at2759"/>
<keyword evidence="5" id="KW-1185">Reference proteome</keyword>
<dbReference type="PRINTS" id="PR00320">
    <property type="entry name" value="GPROTEINBRPT"/>
</dbReference>
<sequence>MRANDAFISSTFEAVLQSSYEELVRSSWNGISKEMQVAYSKSPVKYLLMEERNVYCGVHNVFVLYERGSDEKLCKKRVVHTDGGRAWLAHCEGTPENRTIRFVNIASRFEDKEPENSLATDVLTHLSRLRLVGHAGSVRALWLDTEYQLLLSGSYDTSIRLWDLRDRDQIPNLSNGTTNSSNKCVRIYRGHTASVLCIWLDGTTKWQELQPSKRVNKCDQRPPADSLTGQMDRFTLRFASGGADNNCFVWRLDSRDHLWLMQHEVHVTAVLLRGSLCASGDRSGKIRLWQLSGFKPTLQKTMDGHSDSVSALRMNEAHLVSASRDGFVRIWSLTDDLTSCLGQLPHP</sequence>
<dbReference type="InterPro" id="IPR036322">
    <property type="entry name" value="WD40_repeat_dom_sf"/>
</dbReference>
<organism evidence="4 5">
    <name type="scientific">Paragonimus westermani</name>
    <dbReference type="NCBI Taxonomy" id="34504"/>
    <lineage>
        <taxon>Eukaryota</taxon>
        <taxon>Metazoa</taxon>
        <taxon>Spiralia</taxon>
        <taxon>Lophotrochozoa</taxon>
        <taxon>Platyhelminthes</taxon>
        <taxon>Trematoda</taxon>
        <taxon>Digenea</taxon>
        <taxon>Plagiorchiida</taxon>
        <taxon>Troglotremata</taxon>
        <taxon>Troglotrematidae</taxon>
        <taxon>Paragonimus</taxon>
    </lineage>
</organism>
<dbReference type="Gene3D" id="2.130.10.10">
    <property type="entry name" value="YVTN repeat-like/Quinoprotein amine dehydrogenase"/>
    <property type="match status" value="1"/>
</dbReference>
<name>A0A8T0DCG8_9TREM</name>
<feature type="repeat" description="WD" evidence="3">
    <location>
        <begin position="131"/>
        <end position="172"/>
    </location>
</feature>
<keyword evidence="1 3" id="KW-0853">WD repeat</keyword>
<reference evidence="4 5" key="1">
    <citation type="submission" date="2019-07" db="EMBL/GenBank/DDBJ databases">
        <title>Annotation for the trematode Paragonimus westermani.</title>
        <authorList>
            <person name="Choi Y.-J."/>
        </authorList>
    </citation>
    <scope>NUCLEOTIDE SEQUENCE [LARGE SCALE GENOMIC DNA]</scope>
    <source>
        <strain evidence="4">180907_Pwestermani</strain>
    </source>
</reference>
<dbReference type="PROSITE" id="PS50082">
    <property type="entry name" value="WD_REPEATS_2"/>
    <property type="match status" value="2"/>
</dbReference>
<evidence type="ECO:0000256" key="3">
    <source>
        <dbReference type="PROSITE-ProRule" id="PRU00221"/>
    </source>
</evidence>
<feature type="non-terminal residue" evidence="4">
    <location>
        <position position="1"/>
    </location>
</feature>
<dbReference type="InterPro" id="IPR051075">
    <property type="entry name" value="SCF_subunit_WD-repeat"/>
</dbReference>
<dbReference type="SMART" id="SM00320">
    <property type="entry name" value="WD40"/>
    <property type="match status" value="4"/>
</dbReference>
<comment type="caution">
    <text evidence="4">The sequence shown here is derived from an EMBL/GenBank/DDBJ whole genome shotgun (WGS) entry which is preliminary data.</text>
</comment>
<dbReference type="Proteomes" id="UP000699462">
    <property type="component" value="Unassembled WGS sequence"/>
</dbReference>
<dbReference type="EMBL" id="JTDF01008457">
    <property type="protein sequence ID" value="KAF8564528.1"/>
    <property type="molecule type" value="Genomic_DNA"/>
</dbReference>
<gene>
    <name evidence="4" type="ORF">P879_10431</name>
</gene>